<gene>
    <name evidence="10" type="primary">mscL</name>
    <name evidence="10" type="ORF">GCM10022236_49200</name>
</gene>
<evidence type="ECO:0000313" key="11">
    <source>
        <dbReference type="Proteomes" id="UP001501490"/>
    </source>
</evidence>
<sequence>MKGFKEFLMRGNLIELAVAVIMGTAFNAVVKSFTDLLLDILGRIGGVPNFSGAIVLGINLGNFLSSVFAFVLTAVVIYFGVVLPYNKLAAIRKTDEPDVAASTEDLLAEIRDLLKEQNARAGGTPPQV</sequence>
<evidence type="ECO:0000256" key="5">
    <source>
        <dbReference type="ARBA" id="ARBA00022989"/>
    </source>
</evidence>
<keyword evidence="11" id="KW-1185">Reference proteome</keyword>
<keyword evidence="2" id="KW-0813">Transport</keyword>
<evidence type="ECO:0000256" key="3">
    <source>
        <dbReference type="ARBA" id="ARBA00022475"/>
    </source>
</evidence>
<dbReference type="SUPFAM" id="SSF81330">
    <property type="entry name" value="Gated mechanosensitive channel"/>
    <property type="match status" value="1"/>
</dbReference>
<dbReference type="InterPro" id="IPR001185">
    <property type="entry name" value="MS_channel"/>
</dbReference>
<dbReference type="PANTHER" id="PTHR30266">
    <property type="entry name" value="MECHANOSENSITIVE CHANNEL MSCL"/>
    <property type="match status" value="1"/>
</dbReference>
<keyword evidence="5 9" id="KW-1133">Transmembrane helix</keyword>
<keyword evidence="8" id="KW-0407">Ion channel</keyword>
<keyword evidence="6" id="KW-0406">Ion transport</keyword>
<name>A0ABP7AU56_9ACTN</name>
<reference evidence="11" key="1">
    <citation type="journal article" date="2019" name="Int. J. Syst. Evol. Microbiol.">
        <title>The Global Catalogue of Microorganisms (GCM) 10K type strain sequencing project: providing services to taxonomists for standard genome sequencing and annotation.</title>
        <authorList>
            <consortium name="The Broad Institute Genomics Platform"/>
            <consortium name="The Broad Institute Genome Sequencing Center for Infectious Disease"/>
            <person name="Wu L."/>
            <person name="Ma J."/>
        </authorList>
    </citation>
    <scope>NUCLEOTIDE SEQUENCE [LARGE SCALE GENOMIC DNA]</scope>
    <source>
        <strain evidence="11">JCM 16929</strain>
    </source>
</reference>
<comment type="caution">
    <text evidence="10">The sequence shown here is derived from an EMBL/GenBank/DDBJ whole genome shotgun (WGS) entry which is preliminary data.</text>
</comment>
<evidence type="ECO:0000256" key="8">
    <source>
        <dbReference type="ARBA" id="ARBA00023303"/>
    </source>
</evidence>
<dbReference type="RefSeq" id="WP_344809628.1">
    <property type="nucleotide sequence ID" value="NZ_BAABAB010000050.1"/>
</dbReference>
<evidence type="ECO:0000256" key="4">
    <source>
        <dbReference type="ARBA" id="ARBA00022692"/>
    </source>
</evidence>
<dbReference type="Gene3D" id="1.10.1200.120">
    <property type="entry name" value="Large-conductance mechanosensitive channel, MscL, domain 1"/>
    <property type="match status" value="1"/>
</dbReference>
<evidence type="ECO:0000256" key="9">
    <source>
        <dbReference type="SAM" id="Phobius"/>
    </source>
</evidence>
<organism evidence="10 11">
    <name type="scientific">Microlunatus ginsengisoli</name>
    <dbReference type="NCBI Taxonomy" id="363863"/>
    <lineage>
        <taxon>Bacteria</taxon>
        <taxon>Bacillati</taxon>
        <taxon>Actinomycetota</taxon>
        <taxon>Actinomycetes</taxon>
        <taxon>Propionibacteriales</taxon>
        <taxon>Propionibacteriaceae</taxon>
        <taxon>Microlunatus</taxon>
    </lineage>
</organism>
<dbReference type="NCBIfam" id="TIGR00220">
    <property type="entry name" value="mscL"/>
    <property type="match status" value="1"/>
</dbReference>
<evidence type="ECO:0000256" key="7">
    <source>
        <dbReference type="ARBA" id="ARBA00023136"/>
    </source>
</evidence>
<keyword evidence="7 9" id="KW-0472">Membrane</keyword>
<evidence type="ECO:0000256" key="1">
    <source>
        <dbReference type="ARBA" id="ARBA00004141"/>
    </source>
</evidence>
<proteinExistence type="predicted"/>
<dbReference type="PRINTS" id="PR01264">
    <property type="entry name" value="MECHCHANNEL"/>
</dbReference>
<dbReference type="Pfam" id="PF01741">
    <property type="entry name" value="MscL"/>
    <property type="match status" value="1"/>
</dbReference>
<keyword evidence="4 9" id="KW-0812">Transmembrane</keyword>
<feature type="transmembrane region" description="Helical" evidence="9">
    <location>
        <begin position="12"/>
        <end position="30"/>
    </location>
</feature>
<feature type="transmembrane region" description="Helical" evidence="9">
    <location>
        <begin position="50"/>
        <end position="83"/>
    </location>
</feature>
<evidence type="ECO:0000313" key="10">
    <source>
        <dbReference type="EMBL" id="GAA3640736.1"/>
    </source>
</evidence>
<keyword evidence="3" id="KW-1003">Cell membrane</keyword>
<dbReference type="Proteomes" id="UP001501490">
    <property type="component" value="Unassembled WGS sequence"/>
</dbReference>
<dbReference type="InterPro" id="IPR036019">
    <property type="entry name" value="MscL_channel"/>
</dbReference>
<dbReference type="InterPro" id="IPR037673">
    <property type="entry name" value="MSC/AndL"/>
</dbReference>
<accession>A0ABP7AU56</accession>
<dbReference type="EMBL" id="BAABAB010000050">
    <property type="protein sequence ID" value="GAA3640736.1"/>
    <property type="molecule type" value="Genomic_DNA"/>
</dbReference>
<evidence type="ECO:0000256" key="6">
    <source>
        <dbReference type="ARBA" id="ARBA00023065"/>
    </source>
</evidence>
<dbReference type="PANTHER" id="PTHR30266:SF2">
    <property type="entry name" value="LARGE-CONDUCTANCE MECHANOSENSITIVE CHANNEL"/>
    <property type="match status" value="1"/>
</dbReference>
<protein>
    <submittedName>
        <fullName evidence="10">Large-conductance mechanosensitive channel protein MscL</fullName>
    </submittedName>
</protein>
<comment type="subcellular location">
    <subcellularLocation>
        <location evidence="1">Membrane</location>
        <topology evidence="1">Multi-pass membrane protein</topology>
    </subcellularLocation>
</comment>
<evidence type="ECO:0000256" key="2">
    <source>
        <dbReference type="ARBA" id="ARBA00022448"/>
    </source>
</evidence>